<gene>
    <name evidence="2" type="ORF">FG382_13480</name>
</gene>
<dbReference type="EMBL" id="VDGH01000007">
    <property type="protein sequence ID" value="TQR12627.1"/>
    <property type="molecule type" value="Genomic_DNA"/>
</dbReference>
<proteinExistence type="predicted"/>
<organism evidence="2 3">
    <name type="scientific">Psychrobacillus lasiicapitis</name>
    <dbReference type="NCBI Taxonomy" id="1636719"/>
    <lineage>
        <taxon>Bacteria</taxon>
        <taxon>Bacillati</taxon>
        <taxon>Bacillota</taxon>
        <taxon>Bacilli</taxon>
        <taxon>Bacillales</taxon>
        <taxon>Bacillaceae</taxon>
        <taxon>Psychrobacillus</taxon>
    </lineage>
</organism>
<feature type="transmembrane region" description="Helical" evidence="1">
    <location>
        <begin position="6"/>
        <end position="27"/>
    </location>
</feature>
<evidence type="ECO:0000313" key="3">
    <source>
        <dbReference type="Proteomes" id="UP000317316"/>
    </source>
</evidence>
<name>A0A544T5A5_9BACI</name>
<keyword evidence="1" id="KW-0812">Transmembrane</keyword>
<dbReference type="RefSeq" id="WP_142539408.1">
    <property type="nucleotide sequence ID" value="NZ_BMIE01000006.1"/>
</dbReference>
<dbReference type="AlphaFoldDB" id="A0A544T5A5"/>
<reference evidence="2 3" key="1">
    <citation type="submission" date="2019-05" db="EMBL/GenBank/DDBJ databases">
        <title>Psychrobacillus vulpis sp. nov., a new species isolated from feces of a red fox that inhabits in The Tablas de Daimiel Natural Park, Albacete, Spain.</title>
        <authorList>
            <person name="Rodriguez M."/>
            <person name="Reina J.C."/>
            <person name="Bejar V."/>
            <person name="Llamas I."/>
        </authorList>
    </citation>
    <scope>NUCLEOTIDE SEQUENCE [LARGE SCALE GENOMIC DNA]</scope>
    <source>
        <strain evidence="2 3">NEAU-3TGS17</strain>
    </source>
</reference>
<dbReference type="Proteomes" id="UP000317316">
    <property type="component" value="Unassembled WGS sequence"/>
</dbReference>
<keyword evidence="3" id="KW-1185">Reference proteome</keyword>
<evidence type="ECO:0000313" key="2">
    <source>
        <dbReference type="EMBL" id="TQR12627.1"/>
    </source>
</evidence>
<keyword evidence="1" id="KW-0472">Membrane</keyword>
<sequence>MEDLFALGIGLVAIVMIFSIPLTAIWTTHLRKTQKFKAQIVKDEIELEKLKYNNFLIETEKMRLDLQQKQTDLLESSADPIILDLQKRVPAETKTSSF</sequence>
<evidence type="ECO:0000256" key="1">
    <source>
        <dbReference type="SAM" id="Phobius"/>
    </source>
</evidence>
<accession>A0A544T5A5</accession>
<keyword evidence="1" id="KW-1133">Transmembrane helix</keyword>
<protein>
    <submittedName>
        <fullName evidence="2">Uncharacterized protein</fullName>
    </submittedName>
</protein>
<comment type="caution">
    <text evidence="2">The sequence shown here is derived from an EMBL/GenBank/DDBJ whole genome shotgun (WGS) entry which is preliminary data.</text>
</comment>
<dbReference type="OrthoDB" id="2390171at2"/>